<dbReference type="EMBL" id="CQEM01000036">
    <property type="protein sequence ID" value="CNL93968.1"/>
    <property type="molecule type" value="Genomic_DNA"/>
</dbReference>
<gene>
    <name evidence="2" type="ORF">ERS008460_04155</name>
</gene>
<dbReference type="AlphaFoldDB" id="A0A0T9V196"/>
<name>A0A0T9V196_YERAE</name>
<dbReference type="RefSeq" id="WP_050127339.1">
    <property type="nucleotide sequence ID" value="NZ_CQEM01000036.1"/>
</dbReference>
<reference evidence="3" key="1">
    <citation type="submission" date="2015-03" db="EMBL/GenBank/DDBJ databases">
        <authorList>
            <consortium name="Pathogen Informatics"/>
        </authorList>
    </citation>
    <scope>NUCLEOTIDE SEQUENCE [LARGE SCALE GENOMIC DNA]</scope>
    <source>
        <strain evidence="3">IP27925</strain>
    </source>
</reference>
<dbReference type="Proteomes" id="UP000040088">
    <property type="component" value="Unassembled WGS sequence"/>
</dbReference>
<evidence type="ECO:0000256" key="1">
    <source>
        <dbReference type="SAM" id="Coils"/>
    </source>
</evidence>
<feature type="coiled-coil region" evidence="1">
    <location>
        <begin position="212"/>
        <end position="290"/>
    </location>
</feature>
<evidence type="ECO:0000313" key="2">
    <source>
        <dbReference type="EMBL" id="CNL93968.1"/>
    </source>
</evidence>
<evidence type="ECO:0000313" key="3">
    <source>
        <dbReference type="Proteomes" id="UP000040088"/>
    </source>
</evidence>
<sequence length="346" mass="39050">MADENTGLVVIDIKPESYPTLYVTNGLDKYLNQIRQAVNEVPDVTTAKGRARIASLAASASRSKTAIEKPGREYLRHLKEQPKIIEAELRRFVIECDEIRDETRRPLTEWEAEQERLKQEAERIAAEEAYSAMWQEAHDIDAVITIRIAEKAAAKKESDHEMALLMNDAFDRTQADKKAEDERLQKERDDRIAAEAAAKVKRDADLAAQQEREASARREAELKLQAEQAERDRIALVLKAEQDKKDAITKAERETQEAIAAEKLKAQQEAERVQREAKQKEDARLAEEKRVADEAAARAANEAHRKTVGTAVVNGLIEHAGLTREQAIATLKALINNQIPHTNIHY</sequence>
<accession>A0A0T9V196</accession>
<proteinExistence type="predicted"/>
<keyword evidence="1" id="KW-0175">Coiled coil</keyword>
<protein>
    <submittedName>
        <fullName evidence="2">Uncharacterized protein</fullName>
    </submittedName>
</protein>
<organism evidence="2 3">
    <name type="scientific">Yersinia aleksiciae</name>
    <dbReference type="NCBI Taxonomy" id="263819"/>
    <lineage>
        <taxon>Bacteria</taxon>
        <taxon>Pseudomonadati</taxon>
        <taxon>Pseudomonadota</taxon>
        <taxon>Gammaproteobacteria</taxon>
        <taxon>Enterobacterales</taxon>
        <taxon>Yersiniaceae</taxon>
        <taxon>Yersinia</taxon>
    </lineage>
</organism>